<dbReference type="SUPFAM" id="SSF111352">
    <property type="entry name" value="Ammonium transporter"/>
    <property type="match status" value="1"/>
</dbReference>
<dbReference type="Gene3D" id="1.10.3430.10">
    <property type="entry name" value="Ammonium transporter AmtB like domains"/>
    <property type="match status" value="1"/>
</dbReference>
<feature type="transmembrane region" description="Helical" evidence="6">
    <location>
        <begin position="377"/>
        <end position="406"/>
    </location>
</feature>
<feature type="transmembrane region" description="Helical" evidence="6">
    <location>
        <begin position="151"/>
        <end position="173"/>
    </location>
</feature>
<keyword evidence="3 6" id="KW-0812">Transmembrane</keyword>
<evidence type="ECO:0000256" key="4">
    <source>
        <dbReference type="ARBA" id="ARBA00022989"/>
    </source>
</evidence>
<dbReference type="InterPro" id="IPR024041">
    <property type="entry name" value="NH4_transpt_AmtB-like_dom"/>
</dbReference>
<feature type="transmembrane region" description="Helical" evidence="6">
    <location>
        <begin position="67"/>
        <end position="90"/>
    </location>
</feature>
<evidence type="ECO:0000313" key="9">
    <source>
        <dbReference type="Proteomes" id="UP000284395"/>
    </source>
</evidence>
<comment type="caution">
    <text evidence="8">The sequence shown here is derived from an EMBL/GenBank/DDBJ whole genome shotgun (WGS) entry which is preliminary data.</text>
</comment>
<organism evidence="8 9">
    <name type="scientific">Altericroceibacterium spongiae</name>
    <dbReference type="NCBI Taxonomy" id="2320269"/>
    <lineage>
        <taxon>Bacteria</taxon>
        <taxon>Pseudomonadati</taxon>
        <taxon>Pseudomonadota</taxon>
        <taxon>Alphaproteobacteria</taxon>
        <taxon>Sphingomonadales</taxon>
        <taxon>Erythrobacteraceae</taxon>
        <taxon>Altericroceibacterium</taxon>
    </lineage>
</organism>
<proteinExistence type="inferred from homology"/>
<evidence type="ECO:0000256" key="3">
    <source>
        <dbReference type="ARBA" id="ARBA00022692"/>
    </source>
</evidence>
<evidence type="ECO:0000313" key="8">
    <source>
        <dbReference type="EMBL" id="RKF23259.1"/>
    </source>
</evidence>
<gene>
    <name evidence="8" type="ORF">D6851_01920</name>
</gene>
<dbReference type="OrthoDB" id="9814202at2"/>
<evidence type="ECO:0000256" key="6">
    <source>
        <dbReference type="SAM" id="Phobius"/>
    </source>
</evidence>
<feature type="transmembrane region" description="Helical" evidence="6">
    <location>
        <begin position="307"/>
        <end position="327"/>
    </location>
</feature>
<evidence type="ECO:0000256" key="2">
    <source>
        <dbReference type="ARBA" id="ARBA00005887"/>
    </source>
</evidence>
<dbReference type="InterPro" id="IPR001905">
    <property type="entry name" value="Ammonium_transpt"/>
</dbReference>
<dbReference type="Pfam" id="PF00909">
    <property type="entry name" value="Ammonium_transp"/>
    <property type="match status" value="1"/>
</dbReference>
<dbReference type="Proteomes" id="UP000284395">
    <property type="component" value="Unassembled WGS sequence"/>
</dbReference>
<feature type="transmembrane region" description="Helical" evidence="6">
    <location>
        <begin position="124"/>
        <end position="144"/>
    </location>
</feature>
<dbReference type="GO" id="GO:0005886">
    <property type="term" value="C:plasma membrane"/>
    <property type="evidence" value="ECO:0007669"/>
    <property type="project" value="TreeGrafter"/>
</dbReference>
<dbReference type="PANTHER" id="PTHR43029:SF21">
    <property type="entry name" value="AMMONIUM TRANSPORTER 1"/>
    <property type="match status" value="1"/>
</dbReference>
<feature type="transmembrane region" description="Helical" evidence="6">
    <location>
        <begin position="185"/>
        <end position="206"/>
    </location>
</feature>
<feature type="transmembrane region" description="Helical" evidence="6">
    <location>
        <begin position="227"/>
        <end position="249"/>
    </location>
</feature>
<protein>
    <submittedName>
        <fullName evidence="8">Ammonium transporter</fullName>
    </submittedName>
</protein>
<feature type="domain" description="Ammonium transporter AmtB-like" evidence="7">
    <location>
        <begin position="34"/>
        <end position="417"/>
    </location>
</feature>
<evidence type="ECO:0000256" key="5">
    <source>
        <dbReference type="ARBA" id="ARBA00023136"/>
    </source>
</evidence>
<keyword evidence="4 6" id="KW-1133">Transmembrane helix</keyword>
<dbReference type="EMBL" id="RAPF01000001">
    <property type="protein sequence ID" value="RKF23259.1"/>
    <property type="molecule type" value="Genomic_DNA"/>
</dbReference>
<reference evidence="8 9" key="1">
    <citation type="submission" date="2018-09" db="EMBL/GenBank/DDBJ databases">
        <title>Altererythrobacter spongiae sp. nov., isolated from a marine sponge.</title>
        <authorList>
            <person name="Zhuang L."/>
            <person name="Luo L."/>
        </authorList>
    </citation>
    <scope>NUCLEOTIDE SEQUENCE [LARGE SCALE GENOMIC DNA]</scope>
    <source>
        <strain evidence="8 9">HN-Y73</strain>
    </source>
</reference>
<dbReference type="AlphaFoldDB" id="A0A420ERF0"/>
<feature type="transmembrane region" description="Helical" evidence="6">
    <location>
        <begin position="339"/>
        <end position="357"/>
    </location>
</feature>
<evidence type="ECO:0000259" key="7">
    <source>
        <dbReference type="Pfam" id="PF00909"/>
    </source>
</evidence>
<dbReference type="PANTHER" id="PTHR43029">
    <property type="entry name" value="AMMONIUM TRANSPORTER MEP2"/>
    <property type="match status" value="1"/>
</dbReference>
<keyword evidence="5 6" id="KW-0472">Membrane</keyword>
<feature type="transmembrane region" description="Helical" evidence="6">
    <location>
        <begin position="34"/>
        <end position="55"/>
    </location>
</feature>
<comment type="subcellular location">
    <subcellularLocation>
        <location evidence="1">Membrane</location>
        <topology evidence="1">Multi-pass membrane protein</topology>
    </subcellularLocation>
</comment>
<name>A0A420ERF0_9SPHN</name>
<evidence type="ECO:0000256" key="1">
    <source>
        <dbReference type="ARBA" id="ARBA00004141"/>
    </source>
</evidence>
<dbReference type="GO" id="GO:0008519">
    <property type="term" value="F:ammonium channel activity"/>
    <property type="evidence" value="ECO:0007669"/>
    <property type="project" value="InterPro"/>
</dbReference>
<keyword evidence="9" id="KW-1185">Reference proteome</keyword>
<comment type="similarity">
    <text evidence="2">Belongs to the ammonia transporter channel (TC 1.A.11.2) family.</text>
</comment>
<sequence length="422" mass="43870">MKFRMAAFPALLAVPSAGFGQSPYLAVNDSGDTAWIMICAVLALVAAVPGLALYYGGQVTRGVFRRLLRQIALLAMVISLLWIVTGYTLAFGFPANGWIGAGNAWMLIQLDALRDGTLVPESSFALFQMGFAILAPALMLGAWAGRARSSWALCFLAIWSLLVYAPVAHWVWGGGWLASFGVMDFAGGLVIHVTAGFSALVTALLMGKSIALREGAVPAPHSPAMTAIGVALLWLGWFGLIGGSALAATDDASTALINMQGAACIAGLTWTVLGRIRKTSDPLIDCASGALSGLVVVSPAAGFISPGAAIVIGLLGALCSYGTAHLVRHRLHIDDRLNVFAVHGTGGVVGVIGTAIFTSDALGGTGLPQGTSIAVMIGWQVLAIGLVALFASFVALLCALMVSLFLPMRMSEEEERILDELE</sequence>
<accession>A0A420ERF0</accession>
<dbReference type="InterPro" id="IPR029020">
    <property type="entry name" value="Ammonium/urea_transptr"/>
</dbReference>